<comment type="caution">
    <text evidence="3">The sequence shown here is derived from an EMBL/GenBank/DDBJ whole genome shotgun (WGS) entry which is preliminary data.</text>
</comment>
<evidence type="ECO:0000259" key="2">
    <source>
        <dbReference type="Pfam" id="PF13859"/>
    </source>
</evidence>
<feature type="domain" description="Sialidase" evidence="2">
    <location>
        <begin position="33"/>
        <end position="205"/>
    </location>
</feature>
<evidence type="ECO:0000313" key="4">
    <source>
        <dbReference type="Proteomes" id="UP000007350"/>
    </source>
</evidence>
<sequence>GAAETEGPQPVDPQFAWKGIKDGEDVTVESLGAPGLLKVGSHVFAVAEAQCKKSAGGATFTGIASQIITTPTANAPEEVLKDPKDKTQVLEQGSSEDAKRVDVSRPTTTVVKENDIYMLVGEYSPTAVSQKSGAGDLGFLLVKGNVIDESGGEKGSNGKYTDVSRVSFGEQTELWKRLIGGGGSGVHTKDGKLLFPVEGTKKKGEATRQ</sequence>
<name>K2MP57_TRYCR</name>
<dbReference type="SUPFAM" id="SSF50939">
    <property type="entry name" value="Sialidases"/>
    <property type="match status" value="1"/>
</dbReference>
<dbReference type="InterPro" id="IPR011040">
    <property type="entry name" value="Sialidase"/>
</dbReference>
<dbReference type="Gene3D" id="2.120.10.10">
    <property type="match status" value="1"/>
</dbReference>
<dbReference type="OrthoDB" id="10464631at2759"/>
<organism evidence="3 4">
    <name type="scientific">Trypanosoma cruzi marinkellei</name>
    <dbReference type="NCBI Taxonomy" id="85056"/>
    <lineage>
        <taxon>Eukaryota</taxon>
        <taxon>Discoba</taxon>
        <taxon>Euglenozoa</taxon>
        <taxon>Kinetoplastea</taxon>
        <taxon>Metakinetoplastina</taxon>
        <taxon>Trypanosomatida</taxon>
        <taxon>Trypanosomatidae</taxon>
        <taxon>Trypanosoma</taxon>
        <taxon>Schizotrypanum</taxon>
    </lineage>
</organism>
<feature type="region of interest" description="Disordered" evidence="1">
    <location>
        <begin position="74"/>
        <end position="105"/>
    </location>
</feature>
<feature type="compositionally biased region" description="Basic and acidic residues" evidence="1">
    <location>
        <begin position="78"/>
        <end position="88"/>
    </location>
</feature>
<evidence type="ECO:0000313" key="3">
    <source>
        <dbReference type="EMBL" id="EKF28895.1"/>
    </source>
</evidence>
<reference evidence="3 4" key="1">
    <citation type="journal article" date="2012" name="BMC Genomics">
        <title>Comparative genomic analysis of human infective Trypanosoma cruzi lineages with the bat-restricted subspecies T. cruzi marinkellei.</title>
        <authorList>
            <person name="Franzen O."/>
            <person name="Talavera-Lopez C."/>
            <person name="Ochaya S."/>
            <person name="Butler C.E."/>
            <person name="Messenger L.A."/>
            <person name="Lewis M.D."/>
            <person name="Llewellyn M.S."/>
            <person name="Marinkelle C.J."/>
            <person name="Tyler K.M."/>
            <person name="Miles M.A."/>
            <person name="Andersson B."/>
        </authorList>
    </citation>
    <scope>NUCLEOTIDE SEQUENCE [LARGE SCALE GENOMIC DNA]</scope>
    <source>
        <strain evidence="3 4">B7</strain>
    </source>
</reference>
<accession>K2MP57</accession>
<gene>
    <name evidence="3" type="ORF">MOQ_007340</name>
</gene>
<dbReference type="Proteomes" id="UP000007350">
    <property type="component" value="Unassembled WGS sequence"/>
</dbReference>
<feature type="non-terminal residue" evidence="3">
    <location>
        <position position="1"/>
    </location>
</feature>
<proteinExistence type="predicted"/>
<dbReference type="EMBL" id="AHKC01014536">
    <property type="protein sequence ID" value="EKF28895.1"/>
    <property type="molecule type" value="Genomic_DNA"/>
</dbReference>
<dbReference type="InterPro" id="IPR036278">
    <property type="entry name" value="Sialidase_sf"/>
</dbReference>
<evidence type="ECO:0000256" key="1">
    <source>
        <dbReference type="SAM" id="MobiDB-lite"/>
    </source>
</evidence>
<keyword evidence="4" id="KW-1185">Reference proteome</keyword>
<dbReference type="AlphaFoldDB" id="K2MP57"/>
<dbReference type="Pfam" id="PF13859">
    <property type="entry name" value="BNR_3"/>
    <property type="match status" value="1"/>
</dbReference>
<protein>
    <submittedName>
        <fullName evidence="3">Trans-sialidase, putative</fullName>
    </submittedName>
</protein>